<evidence type="ECO:0000313" key="2">
    <source>
        <dbReference type="Proteomes" id="UP001276659"/>
    </source>
</evidence>
<dbReference type="EMBL" id="JASNWA010000008">
    <property type="protein sequence ID" value="KAK3172098.1"/>
    <property type="molecule type" value="Genomic_DNA"/>
</dbReference>
<dbReference type="AlphaFoldDB" id="A0AAD9Z738"/>
<proteinExistence type="predicted"/>
<evidence type="ECO:0000313" key="1">
    <source>
        <dbReference type="EMBL" id="KAK3172098.1"/>
    </source>
</evidence>
<sequence>MDTFRRDRKKLHRDDYDSDERTTKTISHGFILILMGQDTYRRVGFYKEDQLGTEKWVGGCGHFFDGCKKQTVRIV</sequence>
<protein>
    <submittedName>
        <fullName evidence="1">Uncharacterized protein</fullName>
    </submittedName>
</protein>
<reference evidence="1" key="1">
    <citation type="submission" date="2022-11" db="EMBL/GenBank/DDBJ databases">
        <title>Chromosomal genome sequence assembly and mating type (MAT) locus characterization of the leprose asexual lichenized fungus Lepraria neglecta (Nyl.) Erichsen.</title>
        <authorList>
            <person name="Allen J.L."/>
            <person name="Pfeffer B."/>
        </authorList>
    </citation>
    <scope>NUCLEOTIDE SEQUENCE</scope>
    <source>
        <strain evidence="1">Allen 5258</strain>
    </source>
</reference>
<dbReference type="Proteomes" id="UP001276659">
    <property type="component" value="Unassembled WGS sequence"/>
</dbReference>
<name>A0AAD9Z738_9LECA</name>
<accession>A0AAD9Z738</accession>
<organism evidence="1 2">
    <name type="scientific">Lepraria neglecta</name>
    <dbReference type="NCBI Taxonomy" id="209136"/>
    <lineage>
        <taxon>Eukaryota</taxon>
        <taxon>Fungi</taxon>
        <taxon>Dikarya</taxon>
        <taxon>Ascomycota</taxon>
        <taxon>Pezizomycotina</taxon>
        <taxon>Lecanoromycetes</taxon>
        <taxon>OSLEUM clade</taxon>
        <taxon>Lecanoromycetidae</taxon>
        <taxon>Lecanorales</taxon>
        <taxon>Lecanorineae</taxon>
        <taxon>Stereocaulaceae</taxon>
        <taxon>Lepraria</taxon>
    </lineage>
</organism>
<gene>
    <name evidence="1" type="ORF">OEA41_004183</name>
</gene>
<keyword evidence="2" id="KW-1185">Reference proteome</keyword>
<comment type="caution">
    <text evidence="1">The sequence shown here is derived from an EMBL/GenBank/DDBJ whole genome shotgun (WGS) entry which is preliminary data.</text>
</comment>